<comment type="caution">
    <text evidence="7">The sequence shown here is derived from an EMBL/GenBank/DDBJ whole genome shotgun (WGS) entry which is preliminary data.</text>
</comment>
<organism evidence="7 8">
    <name type="scientific">Flavobacterium columnare</name>
    <dbReference type="NCBI Taxonomy" id="996"/>
    <lineage>
        <taxon>Bacteria</taxon>
        <taxon>Pseudomonadati</taxon>
        <taxon>Bacteroidota</taxon>
        <taxon>Flavobacteriia</taxon>
        <taxon>Flavobacteriales</taxon>
        <taxon>Flavobacteriaceae</taxon>
        <taxon>Flavobacterium</taxon>
    </lineage>
</organism>
<dbReference type="UniPathway" id="UPA00782"/>
<evidence type="ECO:0000256" key="2">
    <source>
        <dbReference type="ARBA" id="ARBA00022691"/>
    </source>
</evidence>
<keyword evidence="3" id="KW-0479">Metal-binding</keyword>
<gene>
    <name evidence="7" type="ORF">BWK62_02135</name>
</gene>
<dbReference type="AlphaFoldDB" id="A0A2D0AI75"/>
<dbReference type="Pfam" id="PF04055">
    <property type="entry name" value="Radical_SAM"/>
    <property type="match status" value="1"/>
</dbReference>
<dbReference type="Gene3D" id="3.20.20.70">
    <property type="entry name" value="Aldolase class I"/>
    <property type="match status" value="1"/>
</dbReference>
<name>A0A2D0AI75_9FLAO</name>
<dbReference type="InterPro" id="IPR058240">
    <property type="entry name" value="rSAM_sf"/>
</dbReference>
<evidence type="ECO:0000313" key="7">
    <source>
        <dbReference type="EMBL" id="OWP79513.1"/>
    </source>
</evidence>
<accession>A0A2D0AI75</accession>
<evidence type="ECO:0000256" key="4">
    <source>
        <dbReference type="ARBA" id="ARBA00023004"/>
    </source>
</evidence>
<dbReference type="GO" id="GO:0051536">
    <property type="term" value="F:iron-sulfur cluster binding"/>
    <property type="evidence" value="ECO:0007669"/>
    <property type="project" value="UniProtKB-KW"/>
</dbReference>
<dbReference type="NCBIfam" id="TIGR04085">
    <property type="entry name" value="rSAM_more_4Fe4S"/>
    <property type="match status" value="1"/>
</dbReference>
<evidence type="ECO:0000256" key="1">
    <source>
        <dbReference type="ARBA" id="ARBA00001966"/>
    </source>
</evidence>
<evidence type="ECO:0000313" key="8">
    <source>
        <dbReference type="Proteomes" id="UP000198034"/>
    </source>
</evidence>
<evidence type="ECO:0000259" key="6">
    <source>
        <dbReference type="Pfam" id="PF04055"/>
    </source>
</evidence>
<dbReference type="InterPro" id="IPR023867">
    <property type="entry name" value="Sulphatase_maturase_rSAM"/>
</dbReference>
<sequence length="452" mass="51978">MKYKLSKYIVITDFIDDVQENQLIYSTRSGNVIILNKSTIELLKSATLNAIDFELLDKLITSQIIVPAFENEFETIIDEFEISKSDNNVLNMVITPSANCQLGCNYCGQIHNKTNISEDLSDKIYKHISNKLTLNSYSLLDITWYGAEPLMGIKSIKKLSDKFIALSITEKINYSSSMITNGLNLNQKNFNDLVLQMRVTDFQITIDGIKETHDNSRYTKKGKPTFDIIIENIISCVNNPIYEKEKVNITIRVNVHKNNYNDVEKLLELLYNLKIHNKVLMSFAPVHDWGNNSADKEVGLTLEEFSNLEIDWFLKMNELNFKKQNLIPSRIYGTCMTTSNDAELIDAKGEVSYCWEVPYTPDFESNKDLIIGNVSNDENLYKKDTSKHPLRDWYNDIRDKKNNSSNCHSCEFLPVCGGQCPIAWFKDVKACPSFKVNMEDKLILQYLNENDF</sequence>
<reference evidence="7 8" key="1">
    <citation type="journal article" date="2017" name="Infect. Genet. Evol.">
        <title>Comparative genome analysis of fish pathogen Flavobacterium columnare reveals extensive sequence diversity within the species.</title>
        <authorList>
            <person name="Kayansamruaj P."/>
            <person name="Dong H.T."/>
            <person name="Hirono I."/>
            <person name="Kondo H."/>
            <person name="Senapin S."/>
            <person name="Rodkhum C."/>
        </authorList>
    </citation>
    <scope>NUCLEOTIDE SEQUENCE [LARGE SCALE GENOMIC DNA]</scope>
    <source>
        <strain evidence="7 8">1214</strain>
    </source>
</reference>
<dbReference type="SUPFAM" id="SSF102114">
    <property type="entry name" value="Radical SAM enzymes"/>
    <property type="match status" value="1"/>
</dbReference>
<dbReference type="SFLD" id="SFLDS00029">
    <property type="entry name" value="Radical_SAM"/>
    <property type="match status" value="1"/>
</dbReference>
<dbReference type="PANTHER" id="PTHR43273:SF8">
    <property type="entry name" value="RADICAL SAM DOMAIN PROTEIN"/>
    <property type="match status" value="1"/>
</dbReference>
<dbReference type="GO" id="GO:0046872">
    <property type="term" value="F:metal ion binding"/>
    <property type="evidence" value="ECO:0007669"/>
    <property type="project" value="UniProtKB-KW"/>
</dbReference>
<keyword evidence="5" id="KW-0411">Iron-sulfur</keyword>
<protein>
    <recommendedName>
        <fullName evidence="6">Radical SAM core domain-containing protein</fullName>
    </recommendedName>
</protein>
<keyword evidence="4" id="KW-0408">Iron</keyword>
<dbReference type="InterPro" id="IPR007197">
    <property type="entry name" value="rSAM"/>
</dbReference>
<evidence type="ECO:0000256" key="3">
    <source>
        <dbReference type="ARBA" id="ARBA00022723"/>
    </source>
</evidence>
<dbReference type="EMBL" id="MTCY01000003">
    <property type="protein sequence ID" value="OWP79513.1"/>
    <property type="molecule type" value="Genomic_DNA"/>
</dbReference>
<comment type="cofactor">
    <cofactor evidence="1">
        <name>[4Fe-4S] cluster</name>
        <dbReference type="ChEBI" id="CHEBI:49883"/>
    </cofactor>
</comment>
<dbReference type="SFLD" id="SFLDG01067">
    <property type="entry name" value="SPASM/twitch_domain_containing"/>
    <property type="match status" value="1"/>
</dbReference>
<dbReference type="PANTHER" id="PTHR43273">
    <property type="entry name" value="ANAEROBIC SULFATASE-MATURATING ENZYME HOMOLOG ASLB-RELATED"/>
    <property type="match status" value="1"/>
</dbReference>
<feature type="domain" description="Radical SAM core" evidence="6">
    <location>
        <begin position="95"/>
        <end position="270"/>
    </location>
</feature>
<proteinExistence type="predicted"/>
<dbReference type="Proteomes" id="UP000198034">
    <property type="component" value="Unassembled WGS sequence"/>
</dbReference>
<evidence type="ECO:0000256" key="5">
    <source>
        <dbReference type="ARBA" id="ARBA00023014"/>
    </source>
</evidence>
<dbReference type="InterPro" id="IPR023885">
    <property type="entry name" value="4Fe4S-binding_SPASM_dom"/>
</dbReference>
<dbReference type="GO" id="GO:0016491">
    <property type="term" value="F:oxidoreductase activity"/>
    <property type="evidence" value="ECO:0007669"/>
    <property type="project" value="InterPro"/>
</dbReference>
<keyword evidence="2" id="KW-0949">S-adenosyl-L-methionine</keyword>
<dbReference type="InterPro" id="IPR013785">
    <property type="entry name" value="Aldolase_TIM"/>
</dbReference>